<dbReference type="AlphaFoldDB" id="A0A4D4M891"/>
<feature type="signal peptide" evidence="1">
    <location>
        <begin position="1"/>
        <end position="21"/>
    </location>
</feature>
<keyword evidence="1" id="KW-0732">Signal</keyword>
<evidence type="ECO:0000313" key="4">
    <source>
        <dbReference type="Proteomes" id="UP000299211"/>
    </source>
</evidence>
<proteinExistence type="predicted"/>
<reference evidence="2 5" key="2">
    <citation type="submission" date="2019-04" db="EMBL/GenBank/DDBJ databases">
        <title>Draft genome sequences of Streptomyces avermitilis NBRC 14893.</title>
        <authorList>
            <person name="Komaki H."/>
            <person name="Tamura T."/>
            <person name="Hosoyama A."/>
        </authorList>
    </citation>
    <scope>NUCLEOTIDE SEQUENCE [LARGE SCALE GENOMIC DNA]</scope>
    <source>
        <strain evidence="2 5">NBRC 14893</strain>
    </source>
</reference>
<organism evidence="2 5">
    <name type="scientific">Streptomyces avermitilis</name>
    <dbReference type="NCBI Taxonomy" id="33903"/>
    <lineage>
        <taxon>Bacteria</taxon>
        <taxon>Bacillati</taxon>
        <taxon>Actinomycetota</taxon>
        <taxon>Actinomycetes</taxon>
        <taxon>Kitasatosporales</taxon>
        <taxon>Streptomycetaceae</taxon>
        <taxon>Streptomyces</taxon>
    </lineage>
</organism>
<evidence type="ECO:0000313" key="3">
    <source>
        <dbReference type="EMBL" id="GDY71608.1"/>
    </source>
</evidence>
<reference evidence="3 4" key="1">
    <citation type="submission" date="2019-04" db="EMBL/GenBank/DDBJ databases">
        <title>Draft genome sequences of Streptomyces avermitilis ATCC 31267.</title>
        <authorList>
            <person name="Komaki H."/>
            <person name="Tamura T."/>
            <person name="Hosoyama A."/>
        </authorList>
    </citation>
    <scope>NUCLEOTIDE SEQUENCE [LARGE SCALE GENOMIC DNA]</scope>
    <source>
        <strain evidence="3 4">ATCC 31267</strain>
    </source>
</reference>
<gene>
    <name evidence="2" type="ORF">SAV14893_074480</name>
    <name evidence="3" type="ORF">SAV31267_010930</name>
</gene>
<dbReference type="Proteomes" id="UP000302139">
    <property type="component" value="Unassembled WGS sequence"/>
</dbReference>
<evidence type="ECO:0000313" key="2">
    <source>
        <dbReference type="EMBL" id="GDY68055.1"/>
    </source>
</evidence>
<name>A0A4D4M891_STRAX</name>
<dbReference type="RefSeq" id="WP_137951747.1">
    <property type="nucleotide sequence ID" value="NZ_BAABTN010000126.1"/>
</dbReference>
<evidence type="ECO:0000256" key="1">
    <source>
        <dbReference type="SAM" id="SignalP"/>
    </source>
</evidence>
<dbReference type="Proteomes" id="UP000299211">
    <property type="component" value="Unassembled WGS sequence"/>
</dbReference>
<sequence length="203" mass="20976">MLAASTAVVAGGVLLPTSAFAATPETPQVGSVTTMGAGHGGHSHHDIAKPAVKWVKTTDSPSGITVKLPGKATLQKLSAPAGGTTVTGRVYSVKTDDGLVGFVVLDVPDGQEYLNDGLQGFLEGYNEASRDTLTSTSSQKTTVDGRPALDARLSTKGSDRKVGAARFIADDTHIVQAVTLGSAANEKDMDQIHRQILASIRIP</sequence>
<dbReference type="EMBL" id="BJHX01000001">
    <property type="protein sequence ID" value="GDY68055.1"/>
    <property type="molecule type" value="Genomic_DNA"/>
</dbReference>
<comment type="caution">
    <text evidence="2">The sequence shown here is derived from an EMBL/GenBank/DDBJ whole genome shotgun (WGS) entry which is preliminary data.</text>
</comment>
<evidence type="ECO:0008006" key="6">
    <source>
        <dbReference type="Google" id="ProtNLM"/>
    </source>
</evidence>
<feature type="chain" id="PRO_5036117884" description="Secreted protein" evidence="1">
    <location>
        <begin position="22"/>
        <end position="203"/>
    </location>
</feature>
<accession>A0A4D4M891</accession>
<evidence type="ECO:0000313" key="5">
    <source>
        <dbReference type="Proteomes" id="UP000302139"/>
    </source>
</evidence>
<dbReference type="EMBL" id="BJHY01000001">
    <property type="protein sequence ID" value="GDY71608.1"/>
    <property type="molecule type" value="Genomic_DNA"/>
</dbReference>
<protein>
    <recommendedName>
        <fullName evidence="6">Secreted protein</fullName>
    </recommendedName>
</protein>